<evidence type="ECO:0000256" key="1">
    <source>
        <dbReference type="ARBA" id="ARBA00000085"/>
    </source>
</evidence>
<dbReference type="InterPro" id="IPR003661">
    <property type="entry name" value="HisK_dim/P_dom"/>
</dbReference>
<gene>
    <name evidence="7" type="ORF">CHH28_18860</name>
</gene>
<dbReference type="SMART" id="SM00387">
    <property type="entry name" value="HATPase_c"/>
    <property type="match status" value="1"/>
</dbReference>
<dbReference type="SUPFAM" id="SSF55874">
    <property type="entry name" value="ATPase domain of HSP90 chaperone/DNA topoisomerase II/histidine kinase"/>
    <property type="match status" value="1"/>
</dbReference>
<accession>A0A222FPP7</accession>
<evidence type="ECO:0000259" key="6">
    <source>
        <dbReference type="PROSITE" id="PS50109"/>
    </source>
</evidence>
<dbReference type="EC" id="2.7.13.3" evidence="2"/>
<evidence type="ECO:0000256" key="5">
    <source>
        <dbReference type="SAM" id="MobiDB-lite"/>
    </source>
</evidence>
<dbReference type="AlphaFoldDB" id="A0A222FPP7"/>
<dbReference type="PANTHER" id="PTHR43065">
    <property type="entry name" value="SENSOR HISTIDINE KINASE"/>
    <property type="match status" value="1"/>
</dbReference>
<feature type="coiled-coil region" evidence="4">
    <location>
        <begin position="43"/>
        <end position="70"/>
    </location>
</feature>
<dbReference type="Pfam" id="PF02518">
    <property type="entry name" value="HATPase_c"/>
    <property type="match status" value="1"/>
</dbReference>
<dbReference type="SUPFAM" id="SSF47384">
    <property type="entry name" value="Homodimeric domain of signal transducing histidine kinase"/>
    <property type="match status" value="1"/>
</dbReference>
<protein>
    <recommendedName>
        <fullName evidence="2">histidine kinase</fullName>
        <ecNumber evidence="2">2.7.13.3</ecNumber>
    </recommendedName>
</protein>
<feature type="domain" description="Histidine kinase" evidence="6">
    <location>
        <begin position="201"/>
        <end position="410"/>
    </location>
</feature>
<dbReference type="CDD" id="cd00130">
    <property type="entry name" value="PAS"/>
    <property type="match status" value="1"/>
</dbReference>
<keyword evidence="4" id="KW-0175">Coiled coil</keyword>
<dbReference type="GO" id="GO:0000155">
    <property type="term" value="F:phosphorelay sensor kinase activity"/>
    <property type="evidence" value="ECO:0007669"/>
    <property type="project" value="InterPro"/>
</dbReference>
<dbReference type="InterPro" id="IPR036890">
    <property type="entry name" value="HATPase_C_sf"/>
</dbReference>
<dbReference type="SMART" id="SM00091">
    <property type="entry name" value="PAS"/>
    <property type="match status" value="1"/>
</dbReference>
<proteinExistence type="predicted"/>
<dbReference type="Gene3D" id="1.10.287.130">
    <property type="match status" value="1"/>
</dbReference>
<dbReference type="InterPro" id="IPR036097">
    <property type="entry name" value="HisK_dim/P_sf"/>
</dbReference>
<evidence type="ECO:0000313" key="8">
    <source>
        <dbReference type="Proteomes" id="UP000202440"/>
    </source>
</evidence>
<dbReference type="PROSITE" id="PS50109">
    <property type="entry name" value="HIS_KIN"/>
    <property type="match status" value="1"/>
</dbReference>
<reference evidence="7 8" key="1">
    <citation type="submission" date="2017-07" db="EMBL/GenBank/DDBJ databases">
        <title>Annotated genome sequence of Bacterioplanes sanyensis isolated from Red Sea.</title>
        <authorList>
            <person name="Rehman Z.U."/>
        </authorList>
    </citation>
    <scope>NUCLEOTIDE SEQUENCE [LARGE SCALE GENOMIC DNA]</scope>
    <source>
        <strain evidence="7 8">NV9</strain>
    </source>
</reference>
<feature type="region of interest" description="Disordered" evidence="5">
    <location>
        <begin position="1"/>
        <end position="25"/>
    </location>
</feature>
<evidence type="ECO:0000256" key="2">
    <source>
        <dbReference type="ARBA" id="ARBA00012438"/>
    </source>
</evidence>
<organism evidence="7 8">
    <name type="scientific">Bacterioplanes sanyensis</name>
    <dbReference type="NCBI Taxonomy" id="1249553"/>
    <lineage>
        <taxon>Bacteria</taxon>
        <taxon>Pseudomonadati</taxon>
        <taxon>Pseudomonadota</taxon>
        <taxon>Gammaproteobacteria</taxon>
        <taxon>Oceanospirillales</taxon>
        <taxon>Oceanospirillaceae</taxon>
        <taxon>Bacterioplanes</taxon>
    </lineage>
</organism>
<dbReference type="InterPro" id="IPR004358">
    <property type="entry name" value="Sig_transdc_His_kin-like_C"/>
</dbReference>
<dbReference type="OrthoDB" id="9776727at2"/>
<name>A0A222FPP7_9GAMM</name>
<keyword evidence="3" id="KW-0597">Phosphoprotein</keyword>
<dbReference type="SMART" id="SM00388">
    <property type="entry name" value="HisKA"/>
    <property type="match status" value="1"/>
</dbReference>
<dbReference type="CDD" id="cd00075">
    <property type="entry name" value="HATPase"/>
    <property type="match status" value="1"/>
</dbReference>
<evidence type="ECO:0000256" key="4">
    <source>
        <dbReference type="SAM" id="Coils"/>
    </source>
</evidence>
<dbReference type="InterPro" id="IPR003594">
    <property type="entry name" value="HATPase_dom"/>
</dbReference>
<keyword evidence="8" id="KW-1185">Reference proteome</keyword>
<keyword evidence="7" id="KW-0808">Transferase</keyword>
<dbReference type="RefSeq" id="WP_094062147.1">
    <property type="nucleotide sequence ID" value="NZ_CP022530.1"/>
</dbReference>
<dbReference type="Proteomes" id="UP000202440">
    <property type="component" value="Chromosome"/>
</dbReference>
<sequence length="417" mass="45630">MGDAAIRQPNDTATQAPAPWDASTSLTQPADLKKAFHLFTEMSQQLTDSYAQLEHRVEQLSGELASVSAQRMQELAEKERLADRLESLLQLMPAGVLLLDENGYVTKANPAADGFLLRATGAKTLVGQRWRTLIQQCFSPKVDDGHEISLVDGRRVQLQTAAMVGEGGQLIVLTDMTQTRELQSRLSQHQRLSSMGKMVASLAHQIRTPLAAATLYAGHLAEPELHMDARQRFAAKLQERLQHLESQVRDMLIFARGEAPLNDDISLQQLLQELQAAMEIPLRQHHAELQVSIEQPRHRLRCNRDALVSCIMNLINNALEACQHACVLRLSLSASPRGSVDIRIQDNGPGIASDMLSRIKDPFVTTKSNGTGLGLAVVQAVVRAHRGEFLLTNNPAGPGTIAQILLPPLNHGAAAEA</sequence>
<dbReference type="InterPro" id="IPR005467">
    <property type="entry name" value="His_kinase_dom"/>
</dbReference>
<dbReference type="KEGG" id="bsan:CHH28_18860"/>
<dbReference type="InterPro" id="IPR035965">
    <property type="entry name" value="PAS-like_dom_sf"/>
</dbReference>
<dbReference type="SUPFAM" id="SSF55785">
    <property type="entry name" value="PYP-like sensor domain (PAS domain)"/>
    <property type="match status" value="1"/>
</dbReference>
<dbReference type="Pfam" id="PF00512">
    <property type="entry name" value="HisKA"/>
    <property type="match status" value="1"/>
</dbReference>
<dbReference type="PRINTS" id="PR00344">
    <property type="entry name" value="BCTRLSENSOR"/>
</dbReference>
<evidence type="ECO:0000256" key="3">
    <source>
        <dbReference type="ARBA" id="ARBA00022553"/>
    </source>
</evidence>
<keyword evidence="7" id="KW-0418">Kinase</keyword>
<dbReference type="PANTHER" id="PTHR43065:SF29">
    <property type="entry name" value="SENSOR PROTEIN KINASE FLES"/>
    <property type="match status" value="1"/>
</dbReference>
<dbReference type="InterPro" id="IPR000014">
    <property type="entry name" value="PAS"/>
</dbReference>
<dbReference type="Gene3D" id="3.30.565.10">
    <property type="entry name" value="Histidine kinase-like ATPase, C-terminal domain"/>
    <property type="match status" value="1"/>
</dbReference>
<dbReference type="EMBL" id="CP022530">
    <property type="protein sequence ID" value="ASP40995.1"/>
    <property type="molecule type" value="Genomic_DNA"/>
</dbReference>
<comment type="catalytic activity">
    <reaction evidence="1">
        <text>ATP + protein L-histidine = ADP + protein N-phospho-L-histidine.</text>
        <dbReference type="EC" id="2.7.13.3"/>
    </reaction>
</comment>
<evidence type="ECO:0000313" key="7">
    <source>
        <dbReference type="EMBL" id="ASP40995.1"/>
    </source>
</evidence>
<dbReference type="Gene3D" id="3.30.450.20">
    <property type="entry name" value="PAS domain"/>
    <property type="match status" value="1"/>
</dbReference>
<dbReference type="CDD" id="cd00082">
    <property type="entry name" value="HisKA"/>
    <property type="match status" value="1"/>
</dbReference>